<feature type="transmembrane region" description="Helical" evidence="6">
    <location>
        <begin position="105"/>
        <end position="122"/>
    </location>
</feature>
<evidence type="ECO:0000256" key="1">
    <source>
        <dbReference type="ARBA" id="ARBA00004141"/>
    </source>
</evidence>
<protein>
    <submittedName>
        <fullName evidence="7">Lysoplasmalogenase</fullName>
    </submittedName>
</protein>
<proteinExistence type="inferred from homology"/>
<comment type="similarity">
    <text evidence="2">Belongs to the TMEM86 family.</text>
</comment>
<feature type="transmembrane region" description="Helical" evidence="6">
    <location>
        <begin position="34"/>
        <end position="52"/>
    </location>
</feature>
<evidence type="ECO:0000256" key="2">
    <source>
        <dbReference type="ARBA" id="ARBA00007375"/>
    </source>
</evidence>
<evidence type="ECO:0000256" key="4">
    <source>
        <dbReference type="ARBA" id="ARBA00022989"/>
    </source>
</evidence>
<reference evidence="8" key="1">
    <citation type="journal article" date="2019" name="Int. J. Syst. Evol. Microbiol.">
        <title>The Global Catalogue of Microorganisms (GCM) 10K type strain sequencing project: providing services to taxonomists for standard genome sequencing and annotation.</title>
        <authorList>
            <consortium name="The Broad Institute Genomics Platform"/>
            <consortium name="The Broad Institute Genome Sequencing Center for Infectious Disease"/>
            <person name="Wu L."/>
            <person name="Ma J."/>
        </authorList>
    </citation>
    <scope>NUCLEOTIDE SEQUENCE [LARGE SCALE GENOMIC DNA]</scope>
    <source>
        <strain evidence="8">CGMCC 4.7177</strain>
    </source>
</reference>
<dbReference type="Pfam" id="PF07947">
    <property type="entry name" value="YhhN"/>
    <property type="match status" value="1"/>
</dbReference>
<evidence type="ECO:0000256" key="6">
    <source>
        <dbReference type="SAM" id="Phobius"/>
    </source>
</evidence>
<keyword evidence="3 6" id="KW-0812">Transmembrane</keyword>
<dbReference type="PANTHER" id="PTHR31885">
    <property type="entry name" value="GH04784P"/>
    <property type="match status" value="1"/>
</dbReference>
<sequence>MVRRILITTIITMGIIYIFFIPNDPVSFKITMKLIPMALIILFAITTRSMVTTTYKKIIISGLLVCMVADGVIYWFLAGLVTFFVGHIFYIFAFSHASRKSVPRFVAFLLLVYGVGMAIWIAGSQFSIGEYILGSAIIAYIFIIFLMGWMAIRTRLKLAITGAFLFIFSDSVLAIDRFVFDVPYRDAFVMITYYAAQIFIAASIGSRVVKYSVNRKNLIG</sequence>
<dbReference type="Proteomes" id="UP001597218">
    <property type="component" value="Unassembled WGS sequence"/>
</dbReference>
<dbReference type="InterPro" id="IPR012506">
    <property type="entry name" value="TMEM86B-like"/>
</dbReference>
<feature type="transmembrane region" description="Helical" evidence="6">
    <location>
        <begin position="128"/>
        <end position="149"/>
    </location>
</feature>
<dbReference type="RefSeq" id="WP_381536846.1">
    <property type="nucleotide sequence ID" value="NZ_JBHUGI010000021.1"/>
</dbReference>
<dbReference type="PANTHER" id="PTHR31885:SF6">
    <property type="entry name" value="GH04784P"/>
    <property type="match status" value="1"/>
</dbReference>
<name>A0ABW4SH81_9BACL</name>
<feature type="transmembrane region" description="Helical" evidence="6">
    <location>
        <begin position="156"/>
        <end position="175"/>
    </location>
</feature>
<keyword evidence="8" id="KW-1185">Reference proteome</keyword>
<comment type="caution">
    <text evidence="7">The sequence shown here is derived from an EMBL/GenBank/DDBJ whole genome shotgun (WGS) entry which is preliminary data.</text>
</comment>
<evidence type="ECO:0000313" key="7">
    <source>
        <dbReference type="EMBL" id="MFD1927942.1"/>
    </source>
</evidence>
<comment type="subcellular location">
    <subcellularLocation>
        <location evidence="1">Membrane</location>
        <topology evidence="1">Multi-pass membrane protein</topology>
    </subcellularLocation>
</comment>
<evidence type="ECO:0000256" key="3">
    <source>
        <dbReference type="ARBA" id="ARBA00022692"/>
    </source>
</evidence>
<gene>
    <name evidence="7" type="ORF">ACFSFY_07720</name>
</gene>
<keyword evidence="4 6" id="KW-1133">Transmembrane helix</keyword>
<feature type="transmembrane region" description="Helical" evidence="6">
    <location>
        <begin position="6"/>
        <end position="22"/>
    </location>
</feature>
<dbReference type="EMBL" id="JBHUGI010000021">
    <property type="protein sequence ID" value="MFD1927942.1"/>
    <property type="molecule type" value="Genomic_DNA"/>
</dbReference>
<evidence type="ECO:0000313" key="8">
    <source>
        <dbReference type="Proteomes" id="UP001597218"/>
    </source>
</evidence>
<keyword evidence="5 6" id="KW-0472">Membrane</keyword>
<feature type="transmembrane region" description="Helical" evidence="6">
    <location>
        <begin position="187"/>
        <end position="209"/>
    </location>
</feature>
<accession>A0ABW4SH81</accession>
<feature type="transmembrane region" description="Helical" evidence="6">
    <location>
        <begin position="72"/>
        <end position="93"/>
    </location>
</feature>
<evidence type="ECO:0000256" key="5">
    <source>
        <dbReference type="ARBA" id="ARBA00023136"/>
    </source>
</evidence>
<organism evidence="7 8">
    <name type="scientific">Sporosarcina siberiensis</name>
    <dbReference type="NCBI Taxonomy" id="1365606"/>
    <lineage>
        <taxon>Bacteria</taxon>
        <taxon>Bacillati</taxon>
        <taxon>Bacillota</taxon>
        <taxon>Bacilli</taxon>
        <taxon>Bacillales</taxon>
        <taxon>Caryophanaceae</taxon>
        <taxon>Sporosarcina</taxon>
    </lineage>
</organism>